<dbReference type="AlphaFoldDB" id="A0A5D4IPG0"/>
<dbReference type="SUPFAM" id="SSF51735">
    <property type="entry name" value="NAD(P)-binding Rossmann-fold domains"/>
    <property type="match status" value="1"/>
</dbReference>
<feature type="domain" description="NAD(P)-binding" evidence="1">
    <location>
        <begin position="7"/>
        <end position="145"/>
    </location>
</feature>
<dbReference type="InterPro" id="IPR051604">
    <property type="entry name" value="Ergot_Alk_Oxidoreductase"/>
</dbReference>
<comment type="caution">
    <text evidence="2">The sequence shown here is derived from an EMBL/GenBank/DDBJ whole genome shotgun (WGS) entry which is preliminary data.</text>
</comment>
<reference evidence="2 3" key="1">
    <citation type="submission" date="2019-08" db="EMBL/GenBank/DDBJ databases">
        <title>Draft genome for granaticin producer strain Streptomyces parvus C05.</title>
        <authorList>
            <person name="Gonzalez-Pimentel J.L."/>
        </authorList>
    </citation>
    <scope>NUCLEOTIDE SEQUENCE [LARGE SCALE GENOMIC DNA]</scope>
    <source>
        <strain evidence="2 3">C05</strain>
    </source>
</reference>
<dbReference type="Pfam" id="PF13460">
    <property type="entry name" value="NAD_binding_10"/>
    <property type="match status" value="1"/>
</dbReference>
<dbReference type="Gene3D" id="3.40.50.720">
    <property type="entry name" value="NAD(P)-binding Rossmann-like Domain"/>
    <property type="match status" value="1"/>
</dbReference>
<proteinExistence type="predicted"/>
<dbReference type="Gene3D" id="3.90.25.10">
    <property type="entry name" value="UDP-galactose 4-epimerase, domain 1"/>
    <property type="match status" value="1"/>
</dbReference>
<keyword evidence="3" id="KW-1185">Reference proteome</keyword>
<dbReference type="InterPro" id="IPR016040">
    <property type="entry name" value="NAD(P)-bd_dom"/>
</dbReference>
<name>A0A5D4IPG0_9ACTN</name>
<dbReference type="InterPro" id="IPR036291">
    <property type="entry name" value="NAD(P)-bd_dom_sf"/>
</dbReference>
<dbReference type="PANTHER" id="PTHR43162:SF1">
    <property type="entry name" value="PRESTALK A DIFFERENTIATION PROTEIN A"/>
    <property type="match status" value="1"/>
</dbReference>
<dbReference type="Proteomes" id="UP000323242">
    <property type="component" value="Unassembled WGS sequence"/>
</dbReference>
<accession>A0A5D4IPG0</accession>
<evidence type="ECO:0000313" key="2">
    <source>
        <dbReference type="EMBL" id="TYR55017.1"/>
    </source>
</evidence>
<dbReference type="EMBL" id="VSZQ01000154">
    <property type="protein sequence ID" value="TYR55017.1"/>
    <property type="molecule type" value="Genomic_DNA"/>
</dbReference>
<evidence type="ECO:0000313" key="3">
    <source>
        <dbReference type="Proteomes" id="UP000323242"/>
    </source>
</evidence>
<evidence type="ECO:0000259" key="1">
    <source>
        <dbReference type="Pfam" id="PF13460"/>
    </source>
</evidence>
<gene>
    <name evidence="2" type="ORF">FY004_25190</name>
</gene>
<sequence length="278" mass="29923">MTVLVTGASGKVGSRVVAELTGRDIPVRAASRRSQFRLDWTEPAGWDRVLDGVRCAFLVVPGGDDGHRNVSGLGRQVIRFLDQAAKHGMESVVLMTALGMQYAPEQVEQRAVELCLQNSGMRWTILRPNWFHQNLSEGVMHELATANDGVLALPLEEATCSLVDARDIAAVAATALIGDHHGREYDLTGPEALTFERIAQLTSASSLAVRAYQPVTDGQFTAAARALGWDAAYVAQLSELFATIRTGAAAQLTADVAQVLGRDPVSLHQFLQDPAHCP</sequence>
<organism evidence="2 3">
    <name type="scientific">Streptomyces parvus</name>
    <dbReference type="NCBI Taxonomy" id="66428"/>
    <lineage>
        <taxon>Bacteria</taxon>
        <taxon>Bacillati</taxon>
        <taxon>Actinomycetota</taxon>
        <taxon>Actinomycetes</taxon>
        <taxon>Kitasatosporales</taxon>
        <taxon>Streptomycetaceae</taxon>
        <taxon>Streptomyces</taxon>
    </lineage>
</organism>
<dbReference type="PANTHER" id="PTHR43162">
    <property type="match status" value="1"/>
</dbReference>
<protein>
    <submittedName>
        <fullName evidence="2">NAD(P)H-binding protein</fullName>
    </submittedName>
</protein>